<evidence type="ECO:0000313" key="3">
    <source>
        <dbReference type="WBParaSite" id="SPAL_0000081400.1"/>
    </source>
</evidence>
<dbReference type="STRING" id="174720.A0A0N5B411"/>
<keyword evidence="1" id="KW-0812">Transmembrane</keyword>
<sequence length="170" mass="20317">MLSKLITKESILKNYLQYYIKRCASANLQAGRSKAAKQLVMPASEQGFFNYERYISRDKNCPNPQVQGDTPYRLMFRRLGHAYEIYPLLFLCSAWFVCFIVITWWSFQKMEVWVDRSQKTAPWSWDKIRNNYWKSKKIFFDPEGIMEKRLEIMEVLQDEMLEAAKKKGLK</sequence>
<dbReference type="WBParaSite" id="SPAL_0000081400.1">
    <property type="protein sequence ID" value="SPAL_0000081400.1"/>
    <property type="gene ID" value="SPAL_0000081400"/>
</dbReference>
<protein>
    <submittedName>
        <fullName evidence="3">Uncharacterized protein</fullName>
    </submittedName>
</protein>
<keyword evidence="2" id="KW-1185">Reference proteome</keyword>
<proteinExistence type="predicted"/>
<feature type="transmembrane region" description="Helical" evidence="1">
    <location>
        <begin position="85"/>
        <end position="107"/>
    </location>
</feature>
<organism evidence="2 3">
    <name type="scientific">Strongyloides papillosus</name>
    <name type="common">Intestinal threadworm</name>
    <dbReference type="NCBI Taxonomy" id="174720"/>
    <lineage>
        <taxon>Eukaryota</taxon>
        <taxon>Metazoa</taxon>
        <taxon>Ecdysozoa</taxon>
        <taxon>Nematoda</taxon>
        <taxon>Chromadorea</taxon>
        <taxon>Rhabditida</taxon>
        <taxon>Tylenchina</taxon>
        <taxon>Panagrolaimomorpha</taxon>
        <taxon>Strongyloidoidea</taxon>
        <taxon>Strongyloididae</taxon>
        <taxon>Strongyloides</taxon>
    </lineage>
</organism>
<evidence type="ECO:0000256" key="1">
    <source>
        <dbReference type="SAM" id="Phobius"/>
    </source>
</evidence>
<dbReference type="Proteomes" id="UP000046392">
    <property type="component" value="Unplaced"/>
</dbReference>
<name>A0A0N5B411_STREA</name>
<keyword evidence="1" id="KW-0472">Membrane</keyword>
<accession>A0A0N5B411</accession>
<evidence type="ECO:0000313" key="2">
    <source>
        <dbReference type="Proteomes" id="UP000046392"/>
    </source>
</evidence>
<dbReference type="AlphaFoldDB" id="A0A0N5B411"/>
<reference evidence="3" key="1">
    <citation type="submission" date="2017-02" db="UniProtKB">
        <authorList>
            <consortium name="WormBaseParasite"/>
        </authorList>
    </citation>
    <scope>IDENTIFICATION</scope>
</reference>
<keyword evidence="1" id="KW-1133">Transmembrane helix</keyword>